<dbReference type="PROSITE" id="PS50926">
    <property type="entry name" value="TRAM"/>
    <property type="match status" value="1"/>
</dbReference>
<evidence type="ECO:0000256" key="4">
    <source>
        <dbReference type="PROSITE-ProRule" id="PRU01024"/>
    </source>
</evidence>
<accession>A0A4R8WAF8</accession>
<dbReference type="InterPro" id="IPR002792">
    <property type="entry name" value="TRAM_dom"/>
</dbReference>
<dbReference type="RefSeq" id="WP_134452389.1">
    <property type="nucleotide sequence ID" value="NZ_SOFL01000008.1"/>
</dbReference>
<dbReference type="AlphaFoldDB" id="A0A4R8WAF8"/>
<dbReference type="Proteomes" id="UP000297907">
    <property type="component" value="Unassembled WGS sequence"/>
</dbReference>
<keyword evidence="2 4" id="KW-0808">Transferase</keyword>
<proteinExistence type="inferred from homology"/>
<gene>
    <name evidence="6" type="ORF">E3O42_02665</name>
</gene>
<dbReference type="Gene3D" id="2.40.50.140">
    <property type="entry name" value="Nucleic acid-binding proteins"/>
    <property type="match status" value="1"/>
</dbReference>
<evidence type="ECO:0000256" key="2">
    <source>
        <dbReference type="ARBA" id="ARBA00022679"/>
    </source>
</evidence>
<sequence>MGTNTNRQASQSTSEGEIGAELELDITNVAHGGIFVARHEGRVVFVSDTVPGERVRARLTDANKKSFWRAETVEVLTAAPERQPHIWAAAAIDRDPADRAGGAEFGHIELGHQRELKRQVLTDALHRMAKIDSDVTVEAVPVAADASPGDAMDGTGWRTRVRLHVTETGIVGPYAARSHRVIPVDDLPLAVHALEMAAPLDKMFAGAASVDVIAPSVGEVQILVAEQDEKGRRRRTAPKPITELVGDREFRLDAAGFWQVHARAAETLFAAVQDTIDPDLFDPKAANLDLYGGVGLLAAAVGDRFGSGVRITSVESDDQATGNATTNLAEWVGATAQTARVDKFLTGLTRDADAAERSRLQAATVVLDPPRSGAGGEVVDTLAFLGPAQVVYVACDPVALARDVALFAGHGYTLRSLRAFDLFPNTHHVEAVALLTR</sequence>
<feature type="binding site" evidence="4">
    <location>
        <position position="291"/>
    </location>
    <ligand>
        <name>S-adenosyl-L-methionine</name>
        <dbReference type="ChEBI" id="CHEBI:59789"/>
    </ligand>
</feature>
<keyword evidence="1 4" id="KW-0489">Methyltransferase</keyword>
<dbReference type="PANTHER" id="PTHR11061:SF30">
    <property type="entry name" value="TRNA (URACIL(54)-C(5))-METHYLTRANSFERASE"/>
    <property type="match status" value="1"/>
</dbReference>
<feature type="binding site" evidence="4">
    <location>
        <position position="368"/>
    </location>
    <ligand>
        <name>S-adenosyl-L-methionine</name>
        <dbReference type="ChEBI" id="CHEBI:59789"/>
    </ligand>
</feature>
<reference evidence="6 7" key="1">
    <citation type="submission" date="2019-03" db="EMBL/GenBank/DDBJ databases">
        <title>Genomics of glacier-inhabiting Cryobacterium strains.</title>
        <authorList>
            <person name="Liu Q."/>
            <person name="Xin Y.-H."/>
        </authorList>
    </citation>
    <scope>NUCLEOTIDE SEQUENCE [LARGE SCALE GENOMIC DNA]</scope>
    <source>
        <strain evidence="6 7">RHLS22-1</strain>
    </source>
</reference>
<dbReference type="PROSITE" id="PS51687">
    <property type="entry name" value="SAM_MT_RNA_M5U"/>
    <property type="match status" value="1"/>
</dbReference>
<dbReference type="InterPro" id="IPR010280">
    <property type="entry name" value="U5_MeTrfase_fam"/>
</dbReference>
<dbReference type="Gene3D" id="3.40.50.150">
    <property type="entry name" value="Vaccinia Virus protein VP39"/>
    <property type="match status" value="1"/>
</dbReference>
<feature type="active site" description="Nucleophile" evidence="4">
    <location>
        <position position="395"/>
    </location>
</feature>
<dbReference type="EMBL" id="SOFL01000008">
    <property type="protein sequence ID" value="TFC05485.1"/>
    <property type="molecule type" value="Genomic_DNA"/>
</dbReference>
<evidence type="ECO:0000256" key="3">
    <source>
        <dbReference type="ARBA" id="ARBA00022691"/>
    </source>
</evidence>
<feature type="binding site" evidence="4">
    <location>
        <position position="259"/>
    </location>
    <ligand>
        <name>S-adenosyl-L-methionine</name>
        <dbReference type="ChEBI" id="CHEBI:59789"/>
    </ligand>
</feature>
<comment type="similarity">
    <text evidence="4">Belongs to the class I-like SAM-binding methyltransferase superfamily. RNA M5U methyltransferase family.</text>
</comment>
<dbReference type="PANTHER" id="PTHR11061">
    <property type="entry name" value="RNA M5U METHYLTRANSFERASE"/>
    <property type="match status" value="1"/>
</dbReference>
<dbReference type="Pfam" id="PF05958">
    <property type="entry name" value="tRNA_U5-meth_tr"/>
    <property type="match status" value="1"/>
</dbReference>
<evidence type="ECO:0000256" key="1">
    <source>
        <dbReference type="ARBA" id="ARBA00022603"/>
    </source>
</evidence>
<feature type="domain" description="TRAM" evidence="5">
    <location>
        <begin position="15"/>
        <end position="74"/>
    </location>
</feature>
<dbReference type="OrthoDB" id="9804590at2"/>
<dbReference type="GO" id="GO:0070041">
    <property type="term" value="F:rRNA (uridine-C5-)-methyltransferase activity"/>
    <property type="evidence" value="ECO:0007669"/>
    <property type="project" value="TreeGrafter"/>
</dbReference>
<protein>
    <submittedName>
        <fullName evidence="6">Class I SAM-dependent RNA methyltransferase</fullName>
    </submittedName>
</protein>
<name>A0A4R8WAF8_9MICO</name>
<dbReference type="SUPFAM" id="SSF53335">
    <property type="entry name" value="S-adenosyl-L-methionine-dependent methyltransferases"/>
    <property type="match status" value="1"/>
</dbReference>
<organism evidence="6 7">
    <name type="scientific">Cryobacterium adonitolivorans</name>
    <dbReference type="NCBI Taxonomy" id="1259189"/>
    <lineage>
        <taxon>Bacteria</taxon>
        <taxon>Bacillati</taxon>
        <taxon>Actinomycetota</taxon>
        <taxon>Actinomycetes</taxon>
        <taxon>Micrococcales</taxon>
        <taxon>Microbacteriaceae</taxon>
        <taxon>Cryobacterium</taxon>
    </lineage>
</organism>
<dbReference type="InterPro" id="IPR012340">
    <property type="entry name" value="NA-bd_OB-fold"/>
</dbReference>
<keyword evidence="3 4" id="KW-0949">S-adenosyl-L-methionine</keyword>
<feature type="binding site" evidence="4">
    <location>
        <position position="315"/>
    </location>
    <ligand>
        <name>S-adenosyl-L-methionine</name>
        <dbReference type="ChEBI" id="CHEBI:59789"/>
    </ligand>
</feature>
<dbReference type="SUPFAM" id="SSF50249">
    <property type="entry name" value="Nucleic acid-binding proteins"/>
    <property type="match status" value="1"/>
</dbReference>
<evidence type="ECO:0000259" key="5">
    <source>
        <dbReference type="PROSITE" id="PS50926"/>
    </source>
</evidence>
<dbReference type="Pfam" id="PF01938">
    <property type="entry name" value="TRAM"/>
    <property type="match status" value="1"/>
</dbReference>
<dbReference type="InterPro" id="IPR029063">
    <property type="entry name" value="SAM-dependent_MTases_sf"/>
</dbReference>
<comment type="caution">
    <text evidence="6">The sequence shown here is derived from an EMBL/GenBank/DDBJ whole genome shotgun (WGS) entry which is preliminary data.</text>
</comment>
<evidence type="ECO:0000313" key="7">
    <source>
        <dbReference type="Proteomes" id="UP000297907"/>
    </source>
</evidence>
<evidence type="ECO:0000313" key="6">
    <source>
        <dbReference type="EMBL" id="TFC05485.1"/>
    </source>
</evidence>
<keyword evidence="7" id="KW-1185">Reference proteome</keyword>
<dbReference type="GO" id="GO:0070475">
    <property type="term" value="P:rRNA base methylation"/>
    <property type="evidence" value="ECO:0007669"/>
    <property type="project" value="TreeGrafter"/>
</dbReference>